<evidence type="ECO:0000313" key="3">
    <source>
        <dbReference type="EMBL" id="KAA0196602.1"/>
    </source>
</evidence>
<dbReference type="GO" id="GO:0043161">
    <property type="term" value="P:proteasome-mediated ubiquitin-dependent protein catabolic process"/>
    <property type="evidence" value="ECO:0007669"/>
    <property type="project" value="TreeGrafter"/>
</dbReference>
<dbReference type="Proteomes" id="UP000728185">
    <property type="component" value="Unassembled WGS sequence"/>
</dbReference>
<reference evidence="3" key="1">
    <citation type="submission" date="2019-05" db="EMBL/GenBank/DDBJ databases">
        <title>Annotation for the trematode Fasciolopsis buski.</title>
        <authorList>
            <person name="Choi Y.-J."/>
        </authorList>
    </citation>
    <scope>NUCLEOTIDE SEQUENCE</scope>
    <source>
        <strain evidence="3">HT</strain>
        <tissue evidence="3">Whole worm</tissue>
    </source>
</reference>
<dbReference type="PROSITE" id="PS50330">
    <property type="entry name" value="UIM"/>
    <property type="match status" value="1"/>
</dbReference>
<feature type="non-terminal residue" evidence="3">
    <location>
        <position position="1"/>
    </location>
</feature>
<dbReference type="SUPFAM" id="SSF52833">
    <property type="entry name" value="Thioredoxin-like"/>
    <property type="match status" value="1"/>
</dbReference>
<dbReference type="CDD" id="cd02958">
    <property type="entry name" value="UAS"/>
    <property type="match status" value="1"/>
</dbReference>
<dbReference type="Gene3D" id="3.10.20.90">
    <property type="entry name" value="Phosphatidylinositol 3-kinase Catalytic Subunit, Chain A, domain 1"/>
    <property type="match status" value="1"/>
</dbReference>
<dbReference type="PROSITE" id="PS50033">
    <property type="entry name" value="UBX"/>
    <property type="match status" value="1"/>
</dbReference>
<dbReference type="EMBL" id="LUCM01002917">
    <property type="protein sequence ID" value="KAA0196602.1"/>
    <property type="molecule type" value="Genomic_DNA"/>
</dbReference>
<feature type="compositionally biased region" description="Polar residues" evidence="1">
    <location>
        <begin position="216"/>
        <end position="226"/>
    </location>
</feature>
<dbReference type="InterPro" id="IPR050730">
    <property type="entry name" value="UBX_domain-protein"/>
</dbReference>
<dbReference type="Pfam" id="PF13899">
    <property type="entry name" value="Thioredoxin_7"/>
    <property type="match status" value="1"/>
</dbReference>
<gene>
    <name evidence="3" type="ORF">FBUS_10222</name>
</gene>
<feature type="region of interest" description="Disordered" evidence="1">
    <location>
        <begin position="326"/>
        <end position="349"/>
    </location>
</feature>
<accession>A0A8E0RZS6</accession>
<dbReference type="Pfam" id="PF00789">
    <property type="entry name" value="UBX"/>
    <property type="match status" value="1"/>
</dbReference>
<dbReference type="GO" id="GO:0005634">
    <property type="term" value="C:nucleus"/>
    <property type="evidence" value="ECO:0007669"/>
    <property type="project" value="TreeGrafter"/>
</dbReference>
<comment type="caution">
    <text evidence="3">The sequence shown here is derived from an EMBL/GenBank/DDBJ whole genome shotgun (WGS) entry which is preliminary data.</text>
</comment>
<feature type="region of interest" description="Disordered" evidence="1">
    <location>
        <begin position="149"/>
        <end position="182"/>
    </location>
</feature>
<dbReference type="InterPro" id="IPR036249">
    <property type="entry name" value="Thioredoxin-like_sf"/>
</dbReference>
<dbReference type="SMART" id="SM00166">
    <property type="entry name" value="UBX"/>
    <property type="match status" value="1"/>
</dbReference>
<feature type="compositionally biased region" description="Polar residues" evidence="1">
    <location>
        <begin position="246"/>
        <end position="260"/>
    </location>
</feature>
<dbReference type="Gene3D" id="3.40.30.10">
    <property type="entry name" value="Glutaredoxin"/>
    <property type="match status" value="1"/>
</dbReference>
<dbReference type="AlphaFoldDB" id="A0A8E0RZS6"/>
<feature type="compositionally biased region" description="Low complexity" evidence="1">
    <location>
        <begin position="152"/>
        <end position="176"/>
    </location>
</feature>
<sequence length="447" mass="49287">AQATAREKNQWLLVSLHDEGCFDCHLLNRDVWKDSKVYQTIKRNFVFLQIPVDSPEGIRFRSLHSYVQSASHICILNPYTGEQSMVWMHLKDAATVHEACVSFQTGILVVNPGFLYTVTEFLRHTKLQSPSNSSISVSDPVQPGYSRDRFASSSSGIGIRRSQSSLPGGSVSSLSVKRPRLGRREADATSALSIRVAAVSSQLSNAKHTTEKSSYHLATSSSSVSRPNPLDLSEEEQLRLAIEASTAETRQPCSSRSFPHQKNVDSDDDAFIVLTDDDEEEDNAVVASSPEADRQSGCFVHDPEAYPSTTSTATISCRRPLRPAKGFSTASSSIPTVGKLTSSHPSTSQTNPLLFEAAPSRLPQPEPHEDAIELVVRMPDGKREVFRLASSLSLQTLQRYFALRGFSQTHYELVRLYPHQNLSALAPQTTLAKIGLAKKDTLFLQER</sequence>
<keyword evidence="4" id="KW-1185">Reference proteome</keyword>
<name>A0A8E0RZS6_9TREM</name>
<evidence type="ECO:0000313" key="4">
    <source>
        <dbReference type="Proteomes" id="UP000728185"/>
    </source>
</evidence>
<feature type="domain" description="UBX" evidence="2">
    <location>
        <begin position="367"/>
        <end position="444"/>
    </location>
</feature>
<organism evidence="3 4">
    <name type="scientific">Fasciolopsis buskii</name>
    <dbReference type="NCBI Taxonomy" id="27845"/>
    <lineage>
        <taxon>Eukaryota</taxon>
        <taxon>Metazoa</taxon>
        <taxon>Spiralia</taxon>
        <taxon>Lophotrochozoa</taxon>
        <taxon>Platyhelminthes</taxon>
        <taxon>Trematoda</taxon>
        <taxon>Digenea</taxon>
        <taxon>Plagiorchiida</taxon>
        <taxon>Echinostomata</taxon>
        <taxon>Echinostomatoidea</taxon>
        <taxon>Fasciolidae</taxon>
        <taxon>Fasciolopsis</taxon>
    </lineage>
</organism>
<dbReference type="PANTHER" id="PTHR23322:SF6">
    <property type="entry name" value="UBX DOMAIN-CONTAINING PROTEIN 7"/>
    <property type="match status" value="1"/>
</dbReference>
<proteinExistence type="predicted"/>
<protein>
    <recommendedName>
        <fullName evidence="2">UBX domain-containing protein</fullName>
    </recommendedName>
</protein>
<dbReference type="InterPro" id="IPR003903">
    <property type="entry name" value="UIM_dom"/>
</dbReference>
<dbReference type="SUPFAM" id="SSF54236">
    <property type="entry name" value="Ubiquitin-like"/>
    <property type="match status" value="1"/>
</dbReference>
<evidence type="ECO:0000259" key="2">
    <source>
        <dbReference type="PROSITE" id="PS50033"/>
    </source>
</evidence>
<feature type="compositionally biased region" description="Polar residues" evidence="1">
    <location>
        <begin position="328"/>
        <end position="349"/>
    </location>
</feature>
<dbReference type="InterPro" id="IPR029071">
    <property type="entry name" value="Ubiquitin-like_domsf"/>
</dbReference>
<dbReference type="PANTHER" id="PTHR23322">
    <property type="entry name" value="FAS-ASSOCIATED PROTEIN"/>
    <property type="match status" value="1"/>
</dbReference>
<feature type="region of interest" description="Disordered" evidence="1">
    <location>
        <begin position="203"/>
        <end position="265"/>
    </location>
</feature>
<dbReference type="InterPro" id="IPR001012">
    <property type="entry name" value="UBX_dom"/>
</dbReference>
<evidence type="ECO:0000256" key="1">
    <source>
        <dbReference type="SAM" id="MobiDB-lite"/>
    </source>
</evidence>
<dbReference type="GO" id="GO:0043130">
    <property type="term" value="F:ubiquitin binding"/>
    <property type="evidence" value="ECO:0007669"/>
    <property type="project" value="TreeGrafter"/>
</dbReference>
<dbReference type="OrthoDB" id="270602at2759"/>